<keyword evidence="3" id="KW-0732">Signal</keyword>
<evidence type="ECO:0000256" key="4">
    <source>
        <dbReference type="ARBA" id="ARBA00022801"/>
    </source>
</evidence>
<keyword evidence="2" id="KW-0645">Protease</keyword>
<dbReference type="EMBL" id="UFVQ01000003">
    <property type="protein sequence ID" value="STD11044.1"/>
    <property type="molecule type" value="Genomic_DNA"/>
</dbReference>
<organism evidence="6 7">
    <name type="scientific">Chryseobacterium carnipullorum</name>
    <dbReference type="NCBI Taxonomy" id="1124835"/>
    <lineage>
        <taxon>Bacteria</taxon>
        <taxon>Pseudomonadati</taxon>
        <taxon>Bacteroidota</taxon>
        <taxon>Flavobacteriia</taxon>
        <taxon>Flavobacteriales</taxon>
        <taxon>Weeksellaceae</taxon>
        <taxon>Chryseobacterium group</taxon>
        <taxon>Chryseobacterium</taxon>
    </lineage>
</organism>
<reference evidence="6 7" key="1">
    <citation type="submission" date="2018-06" db="EMBL/GenBank/DDBJ databases">
        <authorList>
            <consortium name="Pathogen Informatics"/>
            <person name="Doyle S."/>
        </authorList>
    </citation>
    <scope>NUCLEOTIDE SEQUENCE [LARGE SCALE GENOMIC DNA]</scope>
    <source>
        <strain evidence="6 7">NCTC13533</strain>
    </source>
</reference>
<dbReference type="InterPro" id="IPR052062">
    <property type="entry name" value="Murein_DD/LD_carboxypeptidase"/>
</dbReference>
<dbReference type="PANTHER" id="PTHR47360:SF1">
    <property type="entry name" value="ENDOPEPTIDASE NLPC-RELATED"/>
    <property type="match status" value="1"/>
</dbReference>
<dbReference type="Gene3D" id="3.90.1720.10">
    <property type="entry name" value="endopeptidase domain like (from Nostoc punctiforme)"/>
    <property type="match status" value="1"/>
</dbReference>
<dbReference type="SUPFAM" id="SSF54001">
    <property type="entry name" value="Cysteine proteinases"/>
    <property type="match status" value="1"/>
</dbReference>
<accession>A0A376EL12</accession>
<evidence type="ECO:0000256" key="5">
    <source>
        <dbReference type="ARBA" id="ARBA00022807"/>
    </source>
</evidence>
<protein>
    <submittedName>
        <fullName evidence="6">Probable endopeptidase Spr</fullName>
        <ecNumber evidence="6">3.4.-.-</ecNumber>
    </submittedName>
</protein>
<dbReference type="GO" id="GO:0006508">
    <property type="term" value="P:proteolysis"/>
    <property type="evidence" value="ECO:0007669"/>
    <property type="project" value="UniProtKB-KW"/>
</dbReference>
<evidence type="ECO:0000256" key="3">
    <source>
        <dbReference type="ARBA" id="ARBA00022729"/>
    </source>
</evidence>
<dbReference type="AlphaFoldDB" id="A0A1M7CPS8"/>
<dbReference type="PANTHER" id="PTHR47360">
    <property type="entry name" value="MUREIN DD-ENDOPEPTIDASE MEPS/MUREIN LD-CARBOXYPEPTIDASE"/>
    <property type="match status" value="1"/>
</dbReference>
<keyword evidence="4 6" id="KW-0378">Hydrolase</keyword>
<dbReference type="PROSITE" id="PS51935">
    <property type="entry name" value="NLPC_P60"/>
    <property type="match status" value="1"/>
</dbReference>
<dbReference type="Proteomes" id="UP000255224">
    <property type="component" value="Unassembled WGS sequence"/>
</dbReference>
<accession>A0A1M7CPS8</accession>
<proteinExistence type="inferred from homology"/>
<dbReference type="EC" id="3.4.-.-" evidence="6"/>
<dbReference type="Pfam" id="PF00877">
    <property type="entry name" value="NLPC_P60"/>
    <property type="match status" value="1"/>
</dbReference>
<dbReference type="InterPro" id="IPR000064">
    <property type="entry name" value="NLP_P60_dom"/>
</dbReference>
<evidence type="ECO:0000256" key="1">
    <source>
        <dbReference type="ARBA" id="ARBA00007074"/>
    </source>
</evidence>
<dbReference type="InterPro" id="IPR038765">
    <property type="entry name" value="Papain-like_cys_pep_sf"/>
</dbReference>
<evidence type="ECO:0000313" key="6">
    <source>
        <dbReference type="EMBL" id="STD11044.1"/>
    </source>
</evidence>
<name>A0A1M7CPS8_CHRCU</name>
<gene>
    <name evidence="6" type="primary">spr_2</name>
    <name evidence="6" type="ORF">NCTC13533_04946</name>
</gene>
<keyword evidence="5" id="KW-0788">Thiol protease</keyword>
<evidence type="ECO:0000256" key="2">
    <source>
        <dbReference type="ARBA" id="ARBA00022670"/>
    </source>
</evidence>
<sequence>MLNKEPDNNHIRGLLIGISTFVMLLKINIPFNTDNQIYMKKRVLFYLVALVSTVSVQSCATNYVVSQPATYAKEYKTDAKLASLDNKKMEQDKQRLIDSFLAEKAASIANAKKSIKNSEIAKAVKYNKTIDNILTEAETYLGTPYRYGGMTRRGIDCSAFVLSVFGAAAGLSLPRVAASQAQEGESIEKGDLQKGDLIFFSHGRRISHVGIVESVTEEGEIKFIHAATSKGVMISSLNDSYWGPKFRFAKRVINENGDAYNNLASSTPSTATSF</sequence>
<evidence type="ECO:0000313" key="7">
    <source>
        <dbReference type="Proteomes" id="UP000255224"/>
    </source>
</evidence>
<comment type="similarity">
    <text evidence="1">Belongs to the peptidase C40 family.</text>
</comment>
<dbReference type="STRING" id="297244.SAMN05421639_103495"/>
<dbReference type="GO" id="GO:0008234">
    <property type="term" value="F:cysteine-type peptidase activity"/>
    <property type="evidence" value="ECO:0007669"/>
    <property type="project" value="UniProtKB-KW"/>
</dbReference>